<dbReference type="Proteomes" id="UP000515160">
    <property type="component" value="Chromosome 2R"/>
</dbReference>
<keyword evidence="3" id="KW-0732">Signal</keyword>
<dbReference type="GeneID" id="117574381"/>
<keyword evidence="2" id="KW-0378">Hydrolase</keyword>
<dbReference type="PANTHER" id="PTHR10858">
    <property type="entry name" value="DEOXYRIBONUCLEASE II"/>
    <property type="match status" value="1"/>
</dbReference>
<evidence type="ECO:0000256" key="2">
    <source>
        <dbReference type="ARBA" id="ARBA00022801"/>
    </source>
</evidence>
<gene>
    <name evidence="5" type="primary">LOC117574381</name>
</gene>
<keyword evidence="4" id="KW-1185">Reference proteome</keyword>
<accession>A0A6P8XCX1</accession>
<dbReference type="PANTHER" id="PTHR10858:SF23">
    <property type="entry name" value="DEOXYRIBONUCLEASE II"/>
    <property type="match status" value="1"/>
</dbReference>
<dbReference type="Pfam" id="PF03265">
    <property type="entry name" value="DNase_II"/>
    <property type="match status" value="1"/>
</dbReference>
<dbReference type="RefSeq" id="XP_034114106.2">
    <property type="nucleotide sequence ID" value="XM_034258215.2"/>
</dbReference>
<feature type="chain" id="PRO_5038896303" evidence="3">
    <location>
        <begin position="21"/>
        <end position="234"/>
    </location>
</feature>
<feature type="signal peptide" evidence="3">
    <location>
        <begin position="1"/>
        <end position="20"/>
    </location>
</feature>
<sequence length="234" mass="27051">MRLICLCLWFLIAIVVNVSAYMSCKDEDNNYVDWWFMYLQDDEKYIYVTSENYNKWQMSNETLMSNRSLLSRASNFNFLIGLASYNDVFTNGTTFDWGGASRGWIAASPYSGIWMIYSIPLDDNKKYGNNFLCLSLDEKGVEKAAELLVLSEPHFNLTRQSKNLVNIHPLLYNAINPNTFTTGDLELDVELRTLKGRKFRFFGKHPSIYKEFYADIVARRSELISLCEPIVTAV</sequence>
<dbReference type="OrthoDB" id="10261598at2759"/>
<organism evidence="4 5">
    <name type="scientific">Drosophila albomicans</name>
    <name type="common">Fruit fly</name>
    <dbReference type="NCBI Taxonomy" id="7291"/>
    <lineage>
        <taxon>Eukaryota</taxon>
        <taxon>Metazoa</taxon>
        <taxon>Ecdysozoa</taxon>
        <taxon>Arthropoda</taxon>
        <taxon>Hexapoda</taxon>
        <taxon>Insecta</taxon>
        <taxon>Pterygota</taxon>
        <taxon>Neoptera</taxon>
        <taxon>Endopterygota</taxon>
        <taxon>Diptera</taxon>
        <taxon>Brachycera</taxon>
        <taxon>Muscomorpha</taxon>
        <taxon>Ephydroidea</taxon>
        <taxon>Drosophilidae</taxon>
        <taxon>Drosophila</taxon>
    </lineage>
</organism>
<dbReference type="InterPro" id="IPR004947">
    <property type="entry name" value="DNase_II"/>
</dbReference>
<reference evidence="5" key="1">
    <citation type="submission" date="2025-08" db="UniProtKB">
        <authorList>
            <consortium name="RefSeq"/>
        </authorList>
    </citation>
    <scope>IDENTIFICATION</scope>
    <source>
        <strain evidence="5">15112-1751.03</strain>
        <tissue evidence="5">Whole Adult</tissue>
    </source>
</reference>
<name>A0A6P8XCX1_DROAB</name>
<dbReference type="GO" id="GO:0004531">
    <property type="term" value="F:deoxyribonuclease II activity"/>
    <property type="evidence" value="ECO:0007669"/>
    <property type="project" value="InterPro"/>
</dbReference>
<evidence type="ECO:0000313" key="4">
    <source>
        <dbReference type="Proteomes" id="UP000515160"/>
    </source>
</evidence>
<proteinExistence type="inferred from homology"/>
<comment type="similarity">
    <text evidence="1">Belongs to the DNase II family.</text>
</comment>
<evidence type="ECO:0000256" key="1">
    <source>
        <dbReference type="ARBA" id="ARBA00007527"/>
    </source>
</evidence>
<evidence type="ECO:0000313" key="5">
    <source>
        <dbReference type="RefSeq" id="XP_034114106.2"/>
    </source>
</evidence>
<dbReference type="AlphaFoldDB" id="A0A6P8XCX1"/>
<evidence type="ECO:0000256" key="3">
    <source>
        <dbReference type="SAM" id="SignalP"/>
    </source>
</evidence>
<dbReference type="GO" id="GO:0006309">
    <property type="term" value="P:apoptotic DNA fragmentation"/>
    <property type="evidence" value="ECO:0007669"/>
    <property type="project" value="TreeGrafter"/>
</dbReference>
<protein>
    <submittedName>
        <fullName evidence="5">Cell death-related nuclease 6-like</fullName>
    </submittedName>
</protein>